<dbReference type="AlphaFoldDB" id="A0A934W8V4"/>
<organism evidence="2 3">
    <name type="scientific">Noviherbaspirillum pedocola</name>
    <dbReference type="NCBI Taxonomy" id="2801341"/>
    <lineage>
        <taxon>Bacteria</taxon>
        <taxon>Pseudomonadati</taxon>
        <taxon>Pseudomonadota</taxon>
        <taxon>Betaproteobacteria</taxon>
        <taxon>Burkholderiales</taxon>
        <taxon>Oxalobacteraceae</taxon>
        <taxon>Noviherbaspirillum</taxon>
    </lineage>
</organism>
<evidence type="ECO:0000313" key="2">
    <source>
        <dbReference type="EMBL" id="MBK4739107.1"/>
    </source>
</evidence>
<keyword evidence="1" id="KW-0732">Signal</keyword>
<sequence length="229" mass="25212">MKFVRTVLFALSMSLGAAHAALLSTDSPLGTGTGVFDTNTGWEWLQLSATRSLTIRQALDETSPVGVLSDFHYADRTELSTLTNAYLSFPCYRGCPEVALGVDYFFGHFGISFTTAHAVNTRLEPSPFTSNPGIYGALFVYYPEVLELYSDTQFLTLNEERLNDTGPHWIVREAGAIPEPPGTALFALGAIACAVICRRRGNGEDRAITFSAREVFLSIYLRHAQRRSK</sequence>
<accession>A0A934W8V4</accession>
<reference evidence="2" key="1">
    <citation type="submission" date="2021-01" db="EMBL/GenBank/DDBJ databases">
        <title>Genome sequence of strain Noviherbaspirillum sp. DKR-6.</title>
        <authorList>
            <person name="Chaudhary D.K."/>
        </authorList>
    </citation>
    <scope>NUCLEOTIDE SEQUENCE</scope>
    <source>
        <strain evidence="2">DKR-6</strain>
    </source>
</reference>
<evidence type="ECO:0008006" key="4">
    <source>
        <dbReference type="Google" id="ProtNLM"/>
    </source>
</evidence>
<name>A0A934W8V4_9BURK</name>
<proteinExistence type="predicted"/>
<feature type="chain" id="PRO_5038033893" description="PEP-CTERM protein-sorting domain-containing protein" evidence="1">
    <location>
        <begin position="21"/>
        <end position="229"/>
    </location>
</feature>
<comment type="caution">
    <text evidence="2">The sequence shown here is derived from an EMBL/GenBank/DDBJ whole genome shotgun (WGS) entry which is preliminary data.</text>
</comment>
<dbReference type="Proteomes" id="UP000622890">
    <property type="component" value="Unassembled WGS sequence"/>
</dbReference>
<keyword evidence="3" id="KW-1185">Reference proteome</keyword>
<evidence type="ECO:0000313" key="3">
    <source>
        <dbReference type="Proteomes" id="UP000622890"/>
    </source>
</evidence>
<dbReference type="EMBL" id="JAEPBG010000038">
    <property type="protein sequence ID" value="MBK4739107.1"/>
    <property type="molecule type" value="Genomic_DNA"/>
</dbReference>
<feature type="signal peptide" evidence="1">
    <location>
        <begin position="1"/>
        <end position="20"/>
    </location>
</feature>
<protein>
    <recommendedName>
        <fullName evidence="4">PEP-CTERM protein-sorting domain-containing protein</fullName>
    </recommendedName>
</protein>
<gene>
    <name evidence="2" type="ORF">JJB74_31290</name>
</gene>
<evidence type="ECO:0000256" key="1">
    <source>
        <dbReference type="SAM" id="SignalP"/>
    </source>
</evidence>
<dbReference type="RefSeq" id="WP_200598476.1">
    <property type="nucleotide sequence ID" value="NZ_JAEPBG010000038.1"/>
</dbReference>